<organism evidence="7 8">
    <name type="scientific">Methanocella arvoryzae (strain DSM 22066 / NBRC 105507 / MRE50)</name>
    <dbReference type="NCBI Taxonomy" id="351160"/>
    <lineage>
        <taxon>Archaea</taxon>
        <taxon>Methanobacteriati</taxon>
        <taxon>Methanobacteriota</taxon>
        <taxon>Stenosarchaea group</taxon>
        <taxon>Methanomicrobia</taxon>
        <taxon>Methanocellales</taxon>
        <taxon>Methanocellaceae</taxon>
        <taxon>Methanocella</taxon>
    </lineage>
</organism>
<dbReference type="OrthoDB" id="84651at2157"/>
<feature type="domain" description="Type I restriction modification DNA specificity" evidence="6">
    <location>
        <begin position="244"/>
        <end position="418"/>
    </location>
</feature>
<evidence type="ECO:0000256" key="3">
    <source>
        <dbReference type="ARBA" id="ARBA00023125"/>
    </source>
</evidence>
<keyword evidence="8" id="KW-1185">Reference proteome</keyword>
<dbReference type="GO" id="GO:0009035">
    <property type="term" value="F:type I site-specific deoxyribonuclease activity"/>
    <property type="evidence" value="ECO:0007669"/>
    <property type="project" value="UniProtKB-EC"/>
</dbReference>
<evidence type="ECO:0000259" key="6">
    <source>
        <dbReference type="Pfam" id="PF01420"/>
    </source>
</evidence>
<dbReference type="InterPro" id="IPR044946">
    <property type="entry name" value="Restrct_endonuc_typeI_TRD_sf"/>
</dbReference>
<reference evidence="7 8" key="1">
    <citation type="journal article" date="2006" name="Science">
        <title>Genome of rice cluster I archaea -- the key methane producers in the rice rhizosphere.</title>
        <authorList>
            <person name="Erkel C."/>
            <person name="Kube M."/>
            <person name="Reinhardt R."/>
            <person name="Liesack W."/>
        </authorList>
    </citation>
    <scope>NUCLEOTIDE SEQUENCE [LARGE SCALE GENOMIC DNA]</scope>
    <source>
        <strain evidence="8">DSM 22066 / NBRC 105507 / MRE50</strain>
    </source>
</reference>
<dbReference type="Gene3D" id="3.90.220.20">
    <property type="entry name" value="DNA methylase specificity domains"/>
    <property type="match status" value="2"/>
</dbReference>
<evidence type="ECO:0000313" key="8">
    <source>
        <dbReference type="Proteomes" id="UP000000663"/>
    </source>
</evidence>
<keyword evidence="7" id="KW-0378">Hydrolase</keyword>
<evidence type="ECO:0000256" key="5">
    <source>
        <dbReference type="SAM" id="MobiDB-lite"/>
    </source>
</evidence>
<dbReference type="AlphaFoldDB" id="Q0W4T6"/>
<dbReference type="InterPro" id="IPR051212">
    <property type="entry name" value="Type-I_RE_S_subunit"/>
</dbReference>
<dbReference type="EC" id="3.1.21.3" evidence="7"/>
<dbReference type="REBASE" id="13571">
    <property type="entry name" value="S.Mar50ORF1317P"/>
</dbReference>
<keyword evidence="3" id="KW-0238">DNA-binding</keyword>
<comment type="similarity">
    <text evidence="1">Belongs to the type-I restriction system S methylase family.</text>
</comment>
<dbReference type="GO" id="GO:0009307">
    <property type="term" value="P:DNA restriction-modification system"/>
    <property type="evidence" value="ECO:0007669"/>
    <property type="project" value="UniProtKB-KW"/>
</dbReference>
<feature type="domain" description="Type I restriction modification DNA specificity" evidence="6">
    <location>
        <begin position="16"/>
        <end position="181"/>
    </location>
</feature>
<dbReference type="SUPFAM" id="SSF116734">
    <property type="entry name" value="DNA methylase specificity domain"/>
    <property type="match status" value="2"/>
</dbReference>
<evidence type="ECO:0000313" key="7">
    <source>
        <dbReference type="EMBL" id="CAJ36607.1"/>
    </source>
</evidence>
<keyword evidence="2" id="KW-0680">Restriction system</keyword>
<dbReference type="GeneID" id="5145138"/>
<sequence>MIEKNELPTGWCSTDLGDIISPSKEKIEPVKTESIPYIGLEHIEKDTGKLLSFGNSTEVTSTKTVFHKGDLLYGKLRPYLNKVCVTEIDGICSTDILVFNEQRFLSNKLLKYRMLCPDFVRYANQNATGVNHPRVDFKKIASFEIALPPLAEQHRIVAKIEELFTQLDAGVEALKKAKEQIKQYRQAVLESAFNGKLTEKWRLSSKEYIAPISEFISNVQKTRSTDGKTVCDQLESTLEMPNGWLGVLLYQIADIGTGATPLRSNKNYYENGTIPWITSSAVNSQYITKADEFITELAIKETNAKIFPKNSLIIALYGEGKTRGKVSELLIEAATNQACAAIIFNDQTVVLKPFIKLYFQKNYEDLRKLASGGVQPNLNLGIIKSTLIPLPPLAEQEIIVGEIEKKFPIMEDIEKTIDQSLSYSETLRQSILSQAFSGKLVPQNPNDEPAEKLLERIRAERLNQAAGKPQNSGPRRTRKQATLA</sequence>
<evidence type="ECO:0000256" key="1">
    <source>
        <dbReference type="ARBA" id="ARBA00010923"/>
    </source>
</evidence>
<feature type="coiled-coil region" evidence="4">
    <location>
        <begin position="160"/>
        <end position="187"/>
    </location>
</feature>
<protein>
    <submittedName>
        <fullName evidence="7">Type I restriction modification system,specificity subunit</fullName>
        <ecNumber evidence="7">3.1.21.3</ecNumber>
    </submittedName>
</protein>
<proteinExistence type="inferred from homology"/>
<dbReference type="InterPro" id="IPR000055">
    <property type="entry name" value="Restrct_endonuc_typeI_TRD"/>
</dbReference>
<accession>Q0W4T6</accession>
<dbReference type="KEGG" id="rci:RCIX1320"/>
<dbReference type="RefSeq" id="WP_012035940.1">
    <property type="nucleotide sequence ID" value="NC_009464.1"/>
</dbReference>
<gene>
    <name evidence="7" type="primary">hsdS-2</name>
    <name evidence="7" type="ORF">RCIX1320</name>
</gene>
<name>Q0W4T6_METAR</name>
<dbReference type="GO" id="GO:0003677">
    <property type="term" value="F:DNA binding"/>
    <property type="evidence" value="ECO:0007669"/>
    <property type="project" value="UniProtKB-KW"/>
</dbReference>
<dbReference type="Proteomes" id="UP000000663">
    <property type="component" value="Chromosome"/>
</dbReference>
<dbReference type="PATRIC" id="fig|351160.9.peg.1652"/>
<feature type="compositionally biased region" description="Basic residues" evidence="5">
    <location>
        <begin position="475"/>
        <end position="484"/>
    </location>
</feature>
<dbReference type="PANTHER" id="PTHR43140:SF1">
    <property type="entry name" value="TYPE I RESTRICTION ENZYME ECOKI SPECIFICITY SUBUNIT"/>
    <property type="match status" value="1"/>
</dbReference>
<keyword evidence="4" id="KW-0175">Coiled coil</keyword>
<dbReference type="PANTHER" id="PTHR43140">
    <property type="entry name" value="TYPE-1 RESTRICTION ENZYME ECOKI SPECIFICITY PROTEIN"/>
    <property type="match status" value="1"/>
</dbReference>
<dbReference type="STRING" id="351160.RCIX1320"/>
<dbReference type="Pfam" id="PF01420">
    <property type="entry name" value="Methylase_S"/>
    <property type="match status" value="2"/>
</dbReference>
<feature type="region of interest" description="Disordered" evidence="5">
    <location>
        <begin position="460"/>
        <end position="484"/>
    </location>
</feature>
<evidence type="ECO:0000256" key="4">
    <source>
        <dbReference type="SAM" id="Coils"/>
    </source>
</evidence>
<evidence type="ECO:0000256" key="2">
    <source>
        <dbReference type="ARBA" id="ARBA00022747"/>
    </source>
</evidence>
<dbReference type="EMBL" id="AM114193">
    <property type="protein sequence ID" value="CAJ36607.1"/>
    <property type="molecule type" value="Genomic_DNA"/>
</dbReference>
<dbReference type="eggNOG" id="arCOG02626">
    <property type="taxonomic scope" value="Archaea"/>
</dbReference>